<keyword evidence="5" id="KW-1133">Transmembrane helix</keyword>
<comment type="subcellular location">
    <subcellularLocation>
        <location evidence="1">Membrane</location>
    </subcellularLocation>
</comment>
<keyword evidence="3 5" id="KW-0472">Membrane</keyword>
<keyword evidence="4" id="KW-1015">Disulfide bond</keyword>
<dbReference type="PANTHER" id="PTHR48261:SF2">
    <property type="entry name" value="ACETYLGLUCOSAMINYLTRANSFERASE"/>
    <property type="match status" value="1"/>
</dbReference>
<dbReference type="InParanoid" id="A0A316V306"/>
<dbReference type="SUPFAM" id="SSF53448">
    <property type="entry name" value="Nucleotide-diphospho-sugar transferases"/>
    <property type="match status" value="1"/>
</dbReference>
<proteinExistence type="predicted"/>
<keyword evidence="5" id="KW-0812">Transmembrane</keyword>
<sequence>MFEKVYTLDVTRSSVFMDPEDYKTPGRQASPSHLFRRIKRFYHYRVVGFICLTTLFLALLFSGSTIKPYKDTKTLKNGLFRSTNQILRRRDGFIMITPTLGRMELLPNFLRHYASNDGTSIRALILEWVDDATSPDPKFIDSLRFYPVPIYLIRPKTRSLNERFKPLETLSHNFIIASNREAKEYEAKYFSKAVFSVDDDILIPLSDLEQAFTIFTQPFQTTTRMIGFFARRGSSAGKYITSYKPEYNIVLTKGAFLHHDWFEKYWEDKYSELRDFVTLNSNCEDILMSYIYADEVGIAPMFFLSKYKDLGLVKGISTKPSHYDFRSKCIEKFNYFFGETTLISTDIMIKNLGA</sequence>
<dbReference type="OrthoDB" id="2014201at2759"/>
<evidence type="ECO:0000256" key="2">
    <source>
        <dbReference type="ARBA" id="ARBA00022679"/>
    </source>
</evidence>
<reference evidence="7 8" key="1">
    <citation type="journal article" date="2018" name="Mol. Biol. Evol.">
        <title>Broad Genomic Sampling Reveals a Smut Pathogenic Ancestry of the Fungal Clade Ustilaginomycotina.</title>
        <authorList>
            <person name="Kijpornyongpan T."/>
            <person name="Mondo S.J."/>
            <person name="Barry K."/>
            <person name="Sandor L."/>
            <person name="Lee J."/>
            <person name="Lipzen A."/>
            <person name="Pangilinan J."/>
            <person name="LaButti K."/>
            <person name="Hainaut M."/>
            <person name="Henrissat B."/>
            <person name="Grigoriev I.V."/>
            <person name="Spatafora J.W."/>
            <person name="Aime M.C."/>
        </authorList>
    </citation>
    <scope>NUCLEOTIDE SEQUENCE [LARGE SCALE GENOMIC DNA]</scope>
    <source>
        <strain evidence="7 8">MCA 3882</strain>
    </source>
</reference>
<dbReference type="InterPro" id="IPR004263">
    <property type="entry name" value="Exostosin"/>
</dbReference>
<evidence type="ECO:0000313" key="8">
    <source>
        <dbReference type="Proteomes" id="UP000245771"/>
    </source>
</evidence>
<dbReference type="PANTHER" id="PTHR48261">
    <property type="entry name" value="ACETYLGLUCOSAMINYLTRANSFERASE"/>
    <property type="match status" value="1"/>
</dbReference>
<dbReference type="Pfam" id="PF09258">
    <property type="entry name" value="Glyco_transf_64"/>
    <property type="match status" value="1"/>
</dbReference>
<evidence type="ECO:0000259" key="6">
    <source>
        <dbReference type="Pfam" id="PF09258"/>
    </source>
</evidence>
<dbReference type="RefSeq" id="XP_025351680.1">
    <property type="nucleotide sequence ID" value="XM_025500592.1"/>
</dbReference>
<dbReference type="InterPro" id="IPR029044">
    <property type="entry name" value="Nucleotide-diphossugar_trans"/>
</dbReference>
<accession>A0A316V306</accession>
<dbReference type="InterPro" id="IPR015338">
    <property type="entry name" value="GT64_dom"/>
</dbReference>
<name>A0A316V306_9BASI</name>
<evidence type="ECO:0000256" key="3">
    <source>
        <dbReference type="ARBA" id="ARBA00023136"/>
    </source>
</evidence>
<feature type="transmembrane region" description="Helical" evidence="5">
    <location>
        <begin position="42"/>
        <end position="61"/>
    </location>
</feature>
<dbReference type="Proteomes" id="UP000245771">
    <property type="component" value="Unassembled WGS sequence"/>
</dbReference>
<evidence type="ECO:0000256" key="4">
    <source>
        <dbReference type="ARBA" id="ARBA00023157"/>
    </source>
</evidence>
<dbReference type="GO" id="GO:0016757">
    <property type="term" value="F:glycosyltransferase activity"/>
    <property type="evidence" value="ECO:0007669"/>
    <property type="project" value="InterPro"/>
</dbReference>
<keyword evidence="2 7" id="KW-0808">Transferase</keyword>
<evidence type="ECO:0000256" key="1">
    <source>
        <dbReference type="ARBA" id="ARBA00004370"/>
    </source>
</evidence>
<evidence type="ECO:0000256" key="5">
    <source>
        <dbReference type="SAM" id="Phobius"/>
    </source>
</evidence>
<dbReference type="EMBL" id="KZ819609">
    <property type="protein sequence ID" value="PWN31378.1"/>
    <property type="molecule type" value="Genomic_DNA"/>
</dbReference>
<feature type="domain" description="Glycosyl transferase 64" evidence="6">
    <location>
        <begin position="94"/>
        <end position="351"/>
    </location>
</feature>
<dbReference type="GO" id="GO:0016020">
    <property type="term" value="C:membrane"/>
    <property type="evidence" value="ECO:0007669"/>
    <property type="project" value="UniProtKB-SubCell"/>
</dbReference>
<evidence type="ECO:0000313" key="7">
    <source>
        <dbReference type="EMBL" id="PWN31378.1"/>
    </source>
</evidence>
<organism evidence="7 8">
    <name type="scientific">Meira miltonrushii</name>
    <dbReference type="NCBI Taxonomy" id="1280837"/>
    <lineage>
        <taxon>Eukaryota</taxon>
        <taxon>Fungi</taxon>
        <taxon>Dikarya</taxon>
        <taxon>Basidiomycota</taxon>
        <taxon>Ustilaginomycotina</taxon>
        <taxon>Exobasidiomycetes</taxon>
        <taxon>Exobasidiales</taxon>
        <taxon>Brachybasidiaceae</taxon>
        <taxon>Meira</taxon>
    </lineage>
</organism>
<dbReference type="AlphaFoldDB" id="A0A316V306"/>
<dbReference type="Gene3D" id="3.90.550.10">
    <property type="entry name" value="Spore Coat Polysaccharide Biosynthesis Protein SpsA, Chain A"/>
    <property type="match status" value="1"/>
</dbReference>
<keyword evidence="8" id="KW-1185">Reference proteome</keyword>
<protein>
    <submittedName>
        <fullName evidence="7">Nucleotide-diphospho-sugar transferase</fullName>
    </submittedName>
</protein>
<gene>
    <name evidence="7" type="ORF">FA14DRAFT_175569</name>
</gene>
<dbReference type="GeneID" id="37022373"/>